<dbReference type="AlphaFoldDB" id="A0A9N9LL19"/>
<sequence>MAPRPGGKAEGTGAGAGAGAIEVVSTAATSRLPMPCYALPCLSAPFCLSMAAAPPPPWRAPSASGHQLEREAGLADHPTPSCSHAKCCASLRRAHAMRGALVDSPEG</sequence>
<comment type="caution">
    <text evidence="2">The sequence shown here is derived from an EMBL/GenBank/DDBJ whole genome shotgun (WGS) entry which is preliminary data.</text>
</comment>
<proteinExistence type="predicted"/>
<protein>
    <submittedName>
        <fullName evidence="2">Uncharacterized protein</fullName>
    </submittedName>
</protein>
<dbReference type="EMBL" id="CAJVRM010000206">
    <property type="protein sequence ID" value="CAG8977134.1"/>
    <property type="molecule type" value="Genomic_DNA"/>
</dbReference>
<name>A0A9N9LL19_9HELO</name>
<evidence type="ECO:0000313" key="2">
    <source>
        <dbReference type="EMBL" id="CAG8977134.1"/>
    </source>
</evidence>
<feature type="region of interest" description="Disordered" evidence="1">
    <location>
        <begin position="56"/>
        <end position="80"/>
    </location>
</feature>
<dbReference type="Proteomes" id="UP000701801">
    <property type="component" value="Unassembled WGS sequence"/>
</dbReference>
<evidence type="ECO:0000256" key="1">
    <source>
        <dbReference type="SAM" id="MobiDB-lite"/>
    </source>
</evidence>
<keyword evidence="3" id="KW-1185">Reference proteome</keyword>
<evidence type="ECO:0000313" key="3">
    <source>
        <dbReference type="Proteomes" id="UP000701801"/>
    </source>
</evidence>
<dbReference type="OrthoDB" id="1049195at2759"/>
<reference evidence="2" key="1">
    <citation type="submission" date="2021-07" db="EMBL/GenBank/DDBJ databases">
        <authorList>
            <person name="Durling M."/>
        </authorList>
    </citation>
    <scope>NUCLEOTIDE SEQUENCE</scope>
</reference>
<accession>A0A9N9LL19</accession>
<gene>
    <name evidence="2" type="ORF">HYALB_00003356</name>
</gene>
<organism evidence="2 3">
    <name type="scientific">Hymenoscyphus albidus</name>
    <dbReference type="NCBI Taxonomy" id="595503"/>
    <lineage>
        <taxon>Eukaryota</taxon>
        <taxon>Fungi</taxon>
        <taxon>Dikarya</taxon>
        <taxon>Ascomycota</taxon>
        <taxon>Pezizomycotina</taxon>
        <taxon>Leotiomycetes</taxon>
        <taxon>Helotiales</taxon>
        <taxon>Helotiaceae</taxon>
        <taxon>Hymenoscyphus</taxon>
    </lineage>
</organism>